<comment type="caution">
    <text evidence="1">The sequence shown here is derived from an EMBL/GenBank/DDBJ whole genome shotgun (WGS) entry which is preliminary data.</text>
</comment>
<sequence>IKVAANILYPFNIVFHKMAEDNAKSEAEPHISFSLDVILGGKGLKMKSRTWNSCDFCSTTWIFSCYYLTFDRKILEASAVSDDSYGRSLTFRCN</sequence>
<reference evidence="1 2" key="1">
    <citation type="submission" date="2024-11" db="EMBL/GenBank/DDBJ databases">
        <title>A near-complete genome assembly of Cinchona calisaya.</title>
        <authorList>
            <person name="Lian D.C."/>
            <person name="Zhao X.W."/>
            <person name="Wei L."/>
        </authorList>
    </citation>
    <scope>NUCLEOTIDE SEQUENCE [LARGE SCALE GENOMIC DNA]</scope>
    <source>
        <tissue evidence="1">Nenye</tissue>
    </source>
</reference>
<evidence type="ECO:0000313" key="2">
    <source>
        <dbReference type="Proteomes" id="UP001630127"/>
    </source>
</evidence>
<evidence type="ECO:0000313" key="1">
    <source>
        <dbReference type="EMBL" id="KAL3502222.1"/>
    </source>
</evidence>
<dbReference type="EMBL" id="JBJUIK010000015">
    <property type="protein sequence ID" value="KAL3502222.1"/>
    <property type="molecule type" value="Genomic_DNA"/>
</dbReference>
<proteinExistence type="predicted"/>
<organism evidence="1 2">
    <name type="scientific">Cinchona calisaya</name>
    <dbReference type="NCBI Taxonomy" id="153742"/>
    <lineage>
        <taxon>Eukaryota</taxon>
        <taxon>Viridiplantae</taxon>
        <taxon>Streptophyta</taxon>
        <taxon>Embryophyta</taxon>
        <taxon>Tracheophyta</taxon>
        <taxon>Spermatophyta</taxon>
        <taxon>Magnoliopsida</taxon>
        <taxon>eudicotyledons</taxon>
        <taxon>Gunneridae</taxon>
        <taxon>Pentapetalae</taxon>
        <taxon>asterids</taxon>
        <taxon>lamiids</taxon>
        <taxon>Gentianales</taxon>
        <taxon>Rubiaceae</taxon>
        <taxon>Cinchonoideae</taxon>
        <taxon>Cinchoneae</taxon>
        <taxon>Cinchona</taxon>
    </lineage>
</organism>
<gene>
    <name evidence="1" type="ORF">ACH5RR_036671</name>
</gene>
<name>A0ABD2Y720_9GENT</name>
<dbReference type="Proteomes" id="UP001630127">
    <property type="component" value="Unassembled WGS sequence"/>
</dbReference>
<protein>
    <submittedName>
        <fullName evidence="1">Uncharacterized protein</fullName>
    </submittedName>
</protein>
<keyword evidence="2" id="KW-1185">Reference proteome</keyword>
<feature type="non-terminal residue" evidence="1">
    <location>
        <position position="1"/>
    </location>
</feature>
<accession>A0ABD2Y720</accession>
<dbReference type="AlphaFoldDB" id="A0ABD2Y720"/>